<evidence type="ECO:0000256" key="12">
    <source>
        <dbReference type="ARBA" id="ARBA00023049"/>
    </source>
</evidence>
<proteinExistence type="inferred from homology"/>
<dbReference type="InterPro" id="IPR006311">
    <property type="entry name" value="TAT_signal"/>
</dbReference>
<keyword evidence="9 14" id="KW-0479">Metal-binding</keyword>
<evidence type="ECO:0000256" key="11">
    <source>
        <dbReference type="ARBA" id="ARBA00022833"/>
    </source>
</evidence>
<keyword evidence="11 14" id="KW-0862">Zinc</keyword>
<evidence type="ECO:0000313" key="15">
    <source>
        <dbReference type="EMBL" id="GAA2068762.1"/>
    </source>
</evidence>
<comment type="cofactor">
    <cofactor evidence="2 14">
        <name>Zn(2+)</name>
        <dbReference type="ChEBI" id="CHEBI:29105"/>
    </cofactor>
</comment>
<dbReference type="Pfam" id="PF02031">
    <property type="entry name" value="Peptidase_M7"/>
    <property type="match status" value="1"/>
</dbReference>
<feature type="signal peptide" evidence="14">
    <location>
        <begin position="1"/>
        <end position="29"/>
    </location>
</feature>
<organism evidence="15 16">
    <name type="scientific">Streptomyces albiaxialis</name>
    <dbReference type="NCBI Taxonomy" id="329523"/>
    <lineage>
        <taxon>Bacteria</taxon>
        <taxon>Bacillati</taxon>
        <taxon>Actinomycetota</taxon>
        <taxon>Actinomycetes</taxon>
        <taxon>Kitasatosporales</taxon>
        <taxon>Streptomycetaceae</taxon>
        <taxon>Streptomyces</taxon>
    </lineage>
</organism>
<dbReference type="EMBL" id="BAAAPE010000005">
    <property type="protein sequence ID" value="GAA2068762.1"/>
    <property type="molecule type" value="Genomic_DNA"/>
</dbReference>
<comment type="subcellular location">
    <subcellularLocation>
        <location evidence="3 14">Secreted</location>
    </subcellularLocation>
</comment>
<feature type="chain" id="PRO_5045015851" description="Extracellular small neutral protease" evidence="14">
    <location>
        <begin position="30"/>
        <end position="223"/>
    </location>
</feature>
<protein>
    <recommendedName>
        <fullName evidence="6 14">Extracellular small neutral protease</fullName>
        <ecNumber evidence="5 14">3.4.24.77</ecNumber>
    </recommendedName>
</protein>
<evidence type="ECO:0000256" key="3">
    <source>
        <dbReference type="ARBA" id="ARBA00004613"/>
    </source>
</evidence>
<evidence type="ECO:0000256" key="6">
    <source>
        <dbReference type="ARBA" id="ARBA00019129"/>
    </source>
</evidence>
<evidence type="ECO:0000256" key="8">
    <source>
        <dbReference type="ARBA" id="ARBA00022670"/>
    </source>
</evidence>
<dbReference type="EC" id="3.4.24.77" evidence="5 14"/>
<evidence type="ECO:0000256" key="9">
    <source>
        <dbReference type="ARBA" id="ARBA00022723"/>
    </source>
</evidence>
<keyword evidence="14" id="KW-0732">Signal</keyword>
<comment type="similarity">
    <text evidence="4 14">Belongs to the peptidase M7 family.</text>
</comment>
<accession>A0ABN2VPS9</accession>
<dbReference type="InterPro" id="IPR000013">
    <property type="entry name" value="Peptidase_M7"/>
</dbReference>
<evidence type="ECO:0000256" key="1">
    <source>
        <dbReference type="ARBA" id="ARBA00000612"/>
    </source>
</evidence>
<dbReference type="Gene3D" id="3.40.390.10">
    <property type="entry name" value="Collagenase (Catalytic Domain)"/>
    <property type="match status" value="1"/>
</dbReference>
<evidence type="ECO:0000256" key="2">
    <source>
        <dbReference type="ARBA" id="ARBA00001947"/>
    </source>
</evidence>
<comment type="caution">
    <text evidence="15">The sequence shown here is derived from an EMBL/GenBank/DDBJ whole genome shotgun (WGS) entry which is preliminary data.</text>
</comment>
<dbReference type="PROSITE" id="PS51318">
    <property type="entry name" value="TAT"/>
    <property type="match status" value="1"/>
</dbReference>
<evidence type="ECO:0000256" key="7">
    <source>
        <dbReference type="ARBA" id="ARBA00022525"/>
    </source>
</evidence>
<dbReference type="SUPFAM" id="SSF55486">
    <property type="entry name" value="Metalloproteases ('zincins'), catalytic domain"/>
    <property type="match status" value="1"/>
</dbReference>
<evidence type="ECO:0000256" key="13">
    <source>
        <dbReference type="ARBA" id="ARBA00023157"/>
    </source>
</evidence>
<dbReference type="RefSeq" id="WP_344525788.1">
    <property type="nucleotide sequence ID" value="NZ_BAAAPE010000005.1"/>
</dbReference>
<keyword evidence="16" id="KW-1185">Reference proteome</keyword>
<keyword evidence="12 14" id="KW-0482">Metalloprotease</keyword>
<dbReference type="Proteomes" id="UP001500016">
    <property type="component" value="Unassembled WGS sequence"/>
</dbReference>
<evidence type="ECO:0000256" key="10">
    <source>
        <dbReference type="ARBA" id="ARBA00022801"/>
    </source>
</evidence>
<keyword evidence="10 14" id="KW-0378">Hydrolase</keyword>
<dbReference type="NCBIfam" id="NF033628">
    <property type="entry name" value="snapalysin"/>
    <property type="match status" value="1"/>
</dbReference>
<evidence type="ECO:0000313" key="16">
    <source>
        <dbReference type="Proteomes" id="UP001500016"/>
    </source>
</evidence>
<dbReference type="PIRSF" id="PIRSF016573">
    <property type="entry name" value="Peptidase_M7"/>
    <property type="match status" value="1"/>
</dbReference>
<evidence type="ECO:0000256" key="4">
    <source>
        <dbReference type="ARBA" id="ARBA00006571"/>
    </source>
</evidence>
<reference evidence="15 16" key="1">
    <citation type="journal article" date="2019" name="Int. J. Syst. Evol. Microbiol.">
        <title>The Global Catalogue of Microorganisms (GCM) 10K type strain sequencing project: providing services to taxonomists for standard genome sequencing and annotation.</title>
        <authorList>
            <consortium name="The Broad Institute Genomics Platform"/>
            <consortium name="The Broad Institute Genome Sequencing Center for Infectious Disease"/>
            <person name="Wu L."/>
            <person name="Ma J."/>
        </authorList>
    </citation>
    <scope>NUCLEOTIDE SEQUENCE [LARGE SCALE GENOMIC DNA]</scope>
    <source>
        <strain evidence="15 16">JCM 15478</strain>
    </source>
</reference>
<name>A0ABN2VPS9_9ACTN</name>
<evidence type="ECO:0000256" key="5">
    <source>
        <dbReference type="ARBA" id="ARBA00012325"/>
    </source>
</evidence>
<dbReference type="InterPro" id="IPR024079">
    <property type="entry name" value="MetalloPept_cat_dom_sf"/>
</dbReference>
<gene>
    <name evidence="15" type="primary">snpA_1</name>
    <name evidence="15" type="ORF">GCM10009801_17390</name>
</gene>
<keyword evidence="8 14" id="KW-0645">Protease</keyword>
<sequence length="223" mass="24173">MRYRRAALPVTLGLGVAVTLGMGAAPASAQEAPAPSAPAMASTQGYTDAGESRKANEKFFKAVVQDALEKQAEKPGIQQVTVTYDARRAPTFRSQIANSTSIWNSSVRNVQLREGTNASFTYREGNDPRGSYAQTDMHGRGYIFLDYRQNQQYSSNRVVAHETGHVLGLYDNYRGPCSELMSGGGPGPSCTNDRPNATERARVDQLWQNGVASVAFDKVAFGK</sequence>
<dbReference type="PRINTS" id="PR00787">
    <property type="entry name" value="NEUTRALPTASE"/>
</dbReference>
<comment type="catalytic activity">
    <reaction evidence="1 14">
        <text>Hydrolyzes proteins with a preference for Tyr or Phe in the P1' position. Has no action on amino-acid p-nitroanilides.</text>
        <dbReference type="EC" id="3.4.24.77"/>
    </reaction>
</comment>
<keyword evidence="7 14" id="KW-0964">Secreted</keyword>
<evidence type="ECO:0000256" key="14">
    <source>
        <dbReference type="PIRNR" id="PIRNR016573"/>
    </source>
</evidence>
<keyword evidence="13" id="KW-1015">Disulfide bond</keyword>